<dbReference type="SUPFAM" id="SSF55961">
    <property type="entry name" value="Bet v1-like"/>
    <property type="match status" value="1"/>
</dbReference>
<sequence length="155" mass="17039">MTCVDLVATHAFRCGPDPIFALSVDAGRFPQCFAGFGPIPAIRAIQLHGSLAAGTTRTIDNSDGSSLTETITQVTPPHEHHYTLQGFRPPFSWLVRKAQAQWCIDGSADHSAVTWRYRFELTSPLAFPIAAPLLRVFMAGAMRRCLQRMAQLLQA</sequence>
<evidence type="ECO:0000313" key="2">
    <source>
        <dbReference type="Proteomes" id="UP001064632"/>
    </source>
</evidence>
<reference evidence="1" key="1">
    <citation type="submission" date="2022-09" db="EMBL/GenBank/DDBJ databases">
        <title>Tahibacter sp. nov., isolated from a fresh water.</title>
        <authorList>
            <person name="Baek J.H."/>
            <person name="Lee J.K."/>
            <person name="Kim J.M."/>
            <person name="Jeon C.O."/>
        </authorList>
    </citation>
    <scope>NUCLEOTIDE SEQUENCE</scope>
    <source>
        <strain evidence="1">W38</strain>
    </source>
</reference>
<keyword evidence="2" id="KW-1185">Reference proteome</keyword>
<dbReference type="Pfam" id="PF10604">
    <property type="entry name" value="Polyketide_cyc2"/>
    <property type="match status" value="1"/>
</dbReference>
<accession>A0ABY6BBJ6</accession>
<proteinExistence type="predicted"/>
<dbReference type="EMBL" id="CP104694">
    <property type="protein sequence ID" value="UXI67244.1"/>
    <property type="molecule type" value="Genomic_DNA"/>
</dbReference>
<name>A0ABY6BBJ6_9GAMM</name>
<evidence type="ECO:0000313" key="1">
    <source>
        <dbReference type="EMBL" id="UXI67244.1"/>
    </source>
</evidence>
<dbReference type="InterPro" id="IPR023393">
    <property type="entry name" value="START-like_dom_sf"/>
</dbReference>
<dbReference type="Proteomes" id="UP001064632">
    <property type="component" value="Chromosome"/>
</dbReference>
<gene>
    <name evidence="1" type="ORF">N4264_21265</name>
</gene>
<organism evidence="1 2">
    <name type="scientific">Tahibacter amnicola</name>
    <dbReference type="NCBI Taxonomy" id="2976241"/>
    <lineage>
        <taxon>Bacteria</taxon>
        <taxon>Pseudomonadati</taxon>
        <taxon>Pseudomonadota</taxon>
        <taxon>Gammaproteobacteria</taxon>
        <taxon>Lysobacterales</taxon>
        <taxon>Rhodanobacteraceae</taxon>
        <taxon>Tahibacter</taxon>
    </lineage>
</organism>
<dbReference type="RefSeq" id="WP_261694220.1">
    <property type="nucleotide sequence ID" value="NZ_CP104694.1"/>
</dbReference>
<protein>
    <submittedName>
        <fullName evidence="1">SRPBCC family protein</fullName>
    </submittedName>
</protein>
<dbReference type="Gene3D" id="3.30.530.20">
    <property type="match status" value="1"/>
</dbReference>
<dbReference type="InterPro" id="IPR019587">
    <property type="entry name" value="Polyketide_cyclase/dehydratase"/>
</dbReference>